<feature type="compositionally biased region" description="Low complexity" evidence="1">
    <location>
        <begin position="61"/>
        <end position="74"/>
    </location>
</feature>
<sequence>MFYIANPQQGDLRLSGPLSRQSAGGGARTRDRRVPADLRADSLVTAPPTPPYSRQSDVAGSSNASPSSNSTTLTLSTDAVGLGRKGEEVTNGAILHSVCVTGVFLSSPGSVSPHQQAGLKTFADGMSRRDLALIFLASPTGQTRESYVRLLTSGVMKKKCLEHQAQITGLSGEDLRDKKEATNQRHSSQVAPGWVSHQVT</sequence>
<feature type="compositionally biased region" description="Basic and acidic residues" evidence="1">
    <location>
        <begin position="28"/>
        <end position="40"/>
    </location>
</feature>
<evidence type="ECO:0000313" key="3">
    <source>
        <dbReference type="Proteomes" id="UP000735302"/>
    </source>
</evidence>
<accession>A0AAV4D5V5</accession>
<evidence type="ECO:0000256" key="1">
    <source>
        <dbReference type="SAM" id="MobiDB-lite"/>
    </source>
</evidence>
<keyword evidence="3" id="KW-1185">Reference proteome</keyword>
<dbReference type="EMBL" id="BLXT01007498">
    <property type="protein sequence ID" value="GFO39524.1"/>
    <property type="molecule type" value="Genomic_DNA"/>
</dbReference>
<dbReference type="AlphaFoldDB" id="A0AAV4D5V5"/>
<feature type="compositionally biased region" description="Basic and acidic residues" evidence="1">
    <location>
        <begin position="173"/>
        <end position="183"/>
    </location>
</feature>
<comment type="caution">
    <text evidence="2">The sequence shown here is derived from an EMBL/GenBank/DDBJ whole genome shotgun (WGS) entry which is preliminary data.</text>
</comment>
<evidence type="ECO:0000313" key="2">
    <source>
        <dbReference type="EMBL" id="GFO39524.1"/>
    </source>
</evidence>
<reference evidence="2 3" key="1">
    <citation type="journal article" date="2021" name="Elife">
        <title>Chloroplast acquisition without the gene transfer in kleptoplastic sea slugs, Plakobranchus ocellatus.</title>
        <authorList>
            <person name="Maeda T."/>
            <person name="Takahashi S."/>
            <person name="Yoshida T."/>
            <person name="Shimamura S."/>
            <person name="Takaki Y."/>
            <person name="Nagai Y."/>
            <person name="Toyoda A."/>
            <person name="Suzuki Y."/>
            <person name="Arimoto A."/>
            <person name="Ishii H."/>
            <person name="Satoh N."/>
            <person name="Nishiyama T."/>
            <person name="Hasebe M."/>
            <person name="Maruyama T."/>
            <person name="Minagawa J."/>
            <person name="Obokata J."/>
            <person name="Shigenobu S."/>
        </authorList>
    </citation>
    <scope>NUCLEOTIDE SEQUENCE [LARGE SCALE GENOMIC DNA]</scope>
</reference>
<organism evidence="2 3">
    <name type="scientific">Plakobranchus ocellatus</name>
    <dbReference type="NCBI Taxonomy" id="259542"/>
    <lineage>
        <taxon>Eukaryota</taxon>
        <taxon>Metazoa</taxon>
        <taxon>Spiralia</taxon>
        <taxon>Lophotrochozoa</taxon>
        <taxon>Mollusca</taxon>
        <taxon>Gastropoda</taxon>
        <taxon>Heterobranchia</taxon>
        <taxon>Euthyneura</taxon>
        <taxon>Panpulmonata</taxon>
        <taxon>Sacoglossa</taxon>
        <taxon>Placobranchoidea</taxon>
        <taxon>Plakobranchidae</taxon>
        <taxon>Plakobranchus</taxon>
    </lineage>
</organism>
<name>A0AAV4D5V5_9GAST</name>
<dbReference type="Proteomes" id="UP000735302">
    <property type="component" value="Unassembled WGS sequence"/>
</dbReference>
<proteinExistence type="predicted"/>
<feature type="region of interest" description="Disordered" evidence="1">
    <location>
        <begin position="1"/>
        <end position="74"/>
    </location>
</feature>
<feature type="region of interest" description="Disordered" evidence="1">
    <location>
        <begin position="171"/>
        <end position="200"/>
    </location>
</feature>
<gene>
    <name evidence="2" type="ORF">PoB_006602900</name>
</gene>
<protein>
    <submittedName>
        <fullName evidence="2">Uncharacterized protein</fullName>
    </submittedName>
</protein>